<proteinExistence type="predicted"/>
<dbReference type="EMBL" id="JBEXPZ010000006">
    <property type="protein sequence ID" value="MET9844111.1"/>
    <property type="molecule type" value="Genomic_DNA"/>
</dbReference>
<evidence type="ECO:0000256" key="1">
    <source>
        <dbReference type="SAM" id="MobiDB-lite"/>
    </source>
</evidence>
<evidence type="ECO:0000313" key="3">
    <source>
        <dbReference type="Proteomes" id="UP001550210"/>
    </source>
</evidence>
<dbReference type="Proteomes" id="UP001550210">
    <property type="component" value="Unassembled WGS sequence"/>
</dbReference>
<gene>
    <name evidence="2" type="ORF">ABZZ21_05920</name>
</gene>
<feature type="region of interest" description="Disordered" evidence="1">
    <location>
        <begin position="1"/>
        <end position="26"/>
    </location>
</feature>
<keyword evidence="3" id="KW-1185">Reference proteome</keyword>
<evidence type="ECO:0000313" key="2">
    <source>
        <dbReference type="EMBL" id="MET9844111.1"/>
    </source>
</evidence>
<accession>A0ABV2URE2</accession>
<protein>
    <recommendedName>
        <fullName evidence="4">TetR family transcriptional regulator</fullName>
    </recommendedName>
</protein>
<comment type="caution">
    <text evidence="2">The sequence shown here is derived from an EMBL/GenBank/DDBJ whole genome shotgun (WGS) entry which is preliminary data.</text>
</comment>
<sequence length="197" mass="20747">MSPFFGRSRAGSALPVPQDDAPEPYDRKSLELVGGAVFATLTAEMVQKPQGSRSFDQVLQQFDADPQGRSGRHRGTAVGTGVPVQDLLTYVLPAVAWVLGVVGERVTGRAAETLTEAVRGKAAVLLGRLRRRGAEPPDEPNQALGQAVWSPDERAAFVMAFQILFVQRLGLGAGAAEALAEAIAAALDASPEEQADS</sequence>
<evidence type="ECO:0008006" key="4">
    <source>
        <dbReference type="Google" id="ProtNLM"/>
    </source>
</evidence>
<organism evidence="2 3">
    <name type="scientific">Streptomyces ossamyceticus</name>
    <dbReference type="NCBI Taxonomy" id="249581"/>
    <lineage>
        <taxon>Bacteria</taxon>
        <taxon>Bacillati</taxon>
        <taxon>Actinomycetota</taxon>
        <taxon>Actinomycetes</taxon>
        <taxon>Kitasatosporales</taxon>
        <taxon>Streptomycetaceae</taxon>
        <taxon>Streptomyces</taxon>
    </lineage>
</organism>
<name>A0ABV2URE2_9ACTN</name>
<reference evidence="2 3" key="1">
    <citation type="submission" date="2024-06" db="EMBL/GenBank/DDBJ databases">
        <title>The Natural Products Discovery Center: Release of the First 8490 Sequenced Strains for Exploring Actinobacteria Biosynthetic Diversity.</title>
        <authorList>
            <person name="Kalkreuter E."/>
            <person name="Kautsar S.A."/>
            <person name="Yang D."/>
            <person name="Bader C.D."/>
            <person name="Teijaro C.N."/>
            <person name="Fluegel L."/>
            <person name="Davis C.M."/>
            <person name="Simpson J.R."/>
            <person name="Lauterbach L."/>
            <person name="Steele A.D."/>
            <person name="Gui C."/>
            <person name="Meng S."/>
            <person name="Li G."/>
            <person name="Viehrig K."/>
            <person name="Ye F."/>
            <person name="Su P."/>
            <person name="Kiefer A.F."/>
            <person name="Nichols A."/>
            <person name="Cepeda A.J."/>
            <person name="Yan W."/>
            <person name="Fan B."/>
            <person name="Jiang Y."/>
            <person name="Adhikari A."/>
            <person name="Zheng C.-J."/>
            <person name="Schuster L."/>
            <person name="Cowan T.M."/>
            <person name="Smanski M.J."/>
            <person name="Chevrette M.G."/>
            <person name="De Carvalho L.P.S."/>
            <person name="Shen B."/>
        </authorList>
    </citation>
    <scope>NUCLEOTIDE SEQUENCE [LARGE SCALE GENOMIC DNA]</scope>
    <source>
        <strain evidence="2 3">NPDC006434</strain>
    </source>
</reference>
<dbReference type="RefSeq" id="WP_355393099.1">
    <property type="nucleotide sequence ID" value="NZ_JBEXPZ010000006.1"/>
</dbReference>